<accession>A0A0E0G863</accession>
<sequence>MQSVGDPAPPQHLVLVVMTSSVEARTLADAVEEENDGDPHSCWHMLSQCCCCSSSSLPPLPPPAPQEKTTTTDADADADACGTSRRSTR</sequence>
<organism evidence="2">
    <name type="scientific">Oryza nivara</name>
    <name type="common">Indian wild rice</name>
    <name type="synonym">Oryza sativa f. spontanea</name>
    <dbReference type="NCBI Taxonomy" id="4536"/>
    <lineage>
        <taxon>Eukaryota</taxon>
        <taxon>Viridiplantae</taxon>
        <taxon>Streptophyta</taxon>
        <taxon>Embryophyta</taxon>
        <taxon>Tracheophyta</taxon>
        <taxon>Spermatophyta</taxon>
        <taxon>Magnoliopsida</taxon>
        <taxon>Liliopsida</taxon>
        <taxon>Poales</taxon>
        <taxon>Poaceae</taxon>
        <taxon>BOP clade</taxon>
        <taxon>Oryzoideae</taxon>
        <taxon>Oryzeae</taxon>
        <taxon>Oryzinae</taxon>
        <taxon>Oryza</taxon>
    </lineage>
</organism>
<keyword evidence="3" id="KW-1185">Reference proteome</keyword>
<protein>
    <submittedName>
        <fullName evidence="2">Uncharacterized protein</fullName>
    </submittedName>
</protein>
<dbReference type="Proteomes" id="UP000006591">
    <property type="component" value="Chromosome 2"/>
</dbReference>
<feature type="region of interest" description="Disordered" evidence="1">
    <location>
        <begin position="60"/>
        <end position="89"/>
    </location>
</feature>
<dbReference type="AlphaFoldDB" id="A0A0E0G863"/>
<evidence type="ECO:0000256" key="1">
    <source>
        <dbReference type="SAM" id="MobiDB-lite"/>
    </source>
</evidence>
<evidence type="ECO:0000313" key="3">
    <source>
        <dbReference type="Proteomes" id="UP000006591"/>
    </source>
</evidence>
<dbReference type="EnsemblPlants" id="ONIVA02G22450.6">
    <property type="protein sequence ID" value="ONIVA02G22450.6"/>
    <property type="gene ID" value="ONIVA02G22450"/>
</dbReference>
<name>A0A0E0G863_ORYNI</name>
<dbReference type="HOGENOM" id="CLU_2458589_0_0_1"/>
<dbReference type="Gramene" id="ONIVA02G22450.6">
    <property type="protein sequence ID" value="ONIVA02G22450.6"/>
    <property type="gene ID" value="ONIVA02G22450"/>
</dbReference>
<reference evidence="2" key="2">
    <citation type="submission" date="2018-04" db="EMBL/GenBank/DDBJ databases">
        <title>OnivRS2 (Oryza nivara Reference Sequence Version 2).</title>
        <authorList>
            <person name="Zhang J."/>
            <person name="Kudrna D."/>
            <person name="Lee S."/>
            <person name="Talag J."/>
            <person name="Rajasekar S."/>
            <person name="Welchert J."/>
            <person name="Hsing Y.-I."/>
            <person name="Wing R.A."/>
        </authorList>
    </citation>
    <scope>NUCLEOTIDE SEQUENCE [LARGE SCALE GENOMIC DNA]</scope>
    <source>
        <strain evidence="2">SL10</strain>
    </source>
</reference>
<evidence type="ECO:0000313" key="2">
    <source>
        <dbReference type="EnsemblPlants" id="ONIVA02G22450.6"/>
    </source>
</evidence>
<reference evidence="2" key="1">
    <citation type="submission" date="2015-04" db="UniProtKB">
        <authorList>
            <consortium name="EnsemblPlants"/>
        </authorList>
    </citation>
    <scope>IDENTIFICATION</scope>
    <source>
        <strain evidence="2">SL10</strain>
    </source>
</reference>
<proteinExistence type="predicted"/>